<evidence type="ECO:0000313" key="2">
    <source>
        <dbReference type="EMBL" id="MFD2935482.1"/>
    </source>
</evidence>
<comment type="caution">
    <text evidence="2">The sequence shown here is derived from an EMBL/GenBank/DDBJ whole genome shotgun (WGS) entry which is preliminary data.</text>
</comment>
<evidence type="ECO:0000313" key="3">
    <source>
        <dbReference type="Proteomes" id="UP001597512"/>
    </source>
</evidence>
<accession>A0ABW6ALT7</accession>
<protein>
    <recommendedName>
        <fullName evidence="4">Helix-turn-helix domain-containing protein</fullName>
    </recommendedName>
</protein>
<feature type="coiled-coil region" evidence="1">
    <location>
        <begin position="75"/>
        <end position="102"/>
    </location>
</feature>
<dbReference type="RefSeq" id="WP_381503460.1">
    <property type="nucleotide sequence ID" value="NZ_JBHUOM010000018.1"/>
</dbReference>
<reference evidence="3" key="1">
    <citation type="journal article" date="2019" name="Int. J. Syst. Evol. Microbiol.">
        <title>The Global Catalogue of Microorganisms (GCM) 10K type strain sequencing project: providing services to taxonomists for standard genome sequencing and annotation.</title>
        <authorList>
            <consortium name="The Broad Institute Genomics Platform"/>
            <consortium name="The Broad Institute Genome Sequencing Center for Infectious Disease"/>
            <person name="Wu L."/>
            <person name="Ma J."/>
        </authorList>
    </citation>
    <scope>NUCLEOTIDE SEQUENCE [LARGE SCALE GENOMIC DNA]</scope>
    <source>
        <strain evidence="3">KCTC 52490</strain>
    </source>
</reference>
<keyword evidence="3" id="KW-1185">Reference proteome</keyword>
<gene>
    <name evidence="2" type="ORF">ACFS25_16995</name>
</gene>
<evidence type="ECO:0008006" key="4">
    <source>
        <dbReference type="Google" id="ProtNLM"/>
    </source>
</evidence>
<dbReference type="Proteomes" id="UP001597512">
    <property type="component" value="Unassembled WGS sequence"/>
</dbReference>
<dbReference type="EMBL" id="JBHUOM010000018">
    <property type="protein sequence ID" value="MFD2935482.1"/>
    <property type="molecule type" value="Genomic_DNA"/>
</dbReference>
<evidence type="ECO:0000256" key="1">
    <source>
        <dbReference type="SAM" id="Coils"/>
    </source>
</evidence>
<name>A0ABW6ALT7_9BACT</name>
<keyword evidence="1" id="KW-0175">Coiled coil</keyword>
<sequence length="134" mass="15566">MDHLFLLRTQAHELKMRQMVEEINLGRLTIPQAMAKFNVLTRHTVRKWLDRVRHENFQRADAMKQASQQPPPALVEQMALKADELAGQVIQLKKELEQAELQVIYYTTIIRVAEQELGIAIEKKSVTKQSNSFE</sequence>
<proteinExistence type="predicted"/>
<organism evidence="2 3">
    <name type="scientific">Spirosoma flavum</name>
    <dbReference type="NCBI Taxonomy" id="2048557"/>
    <lineage>
        <taxon>Bacteria</taxon>
        <taxon>Pseudomonadati</taxon>
        <taxon>Bacteroidota</taxon>
        <taxon>Cytophagia</taxon>
        <taxon>Cytophagales</taxon>
        <taxon>Cytophagaceae</taxon>
        <taxon>Spirosoma</taxon>
    </lineage>
</organism>